<protein>
    <submittedName>
        <fullName evidence="3">PsbP</fullName>
    </submittedName>
</protein>
<feature type="signal peptide" evidence="1">
    <location>
        <begin position="1"/>
        <end position="19"/>
    </location>
</feature>
<dbReference type="InterPro" id="IPR016123">
    <property type="entry name" value="Mog1/PsbP_a/b/a-sand"/>
</dbReference>
<evidence type="ECO:0000259" key="2">
    <source>
        <dbReference type="Pfam" id="PF01789"/>
    </source>
</evidence>
<comment type="caution">
    <text evidence="3">The sequence shown here is derived from an EMBL/GenBank/DDBJ whole genome shotgun (WGS) entry which is preliminary data.</text>
</comment>
<dbReference type="PROSITE" id="PS51257">
    <property type="entry name" value="PROKAR_LIPOPROTEIN"/>
    <property type="match status" value="1"/>
</dbReference>
<dbReference type="InterPro" id="IPR002683">
    <property type="entry name" value="PsbP_C"/>
</dbReference>
<dbReference type="GO" id="GO:0009654">
    <property type="term" value="C:photosystem II oxygen evolving complex"/>
    <property type="evidence" value="ECO:0007669"/>
    <property type="project" value="InterPro"/>
</dbReference>
<dbReference type="GO" id="GO:0019898">
    <property type="term" value="C:extrinsic component of membrane"/>
    <property type="evidence" value="ECO:0007669"/>
    <property type="project" value="InterPro"/>
</dbReference>
<sequence length="183" mass="19842">MTRLALAFAIALLYLGSVGCSTGVSGLQAYVNATRGYEFRYPNGWVEVTVDSGSSEIDLVLRDFVERTENLSVAIGDVAPGKTLAALGSPSEVGYRLLKNAIAPAGADRKADLVGAELGNVGTQTYYRLEYAVTLPSGQQRHNLASVAVSHDKLFTFNVSVPERRWQRLSAVYEAMVDSFRVY</sequence>
<evidence type="ECO:0000313" key="4">
    <source>
        <dbReference type="Proteomes" id="UP000016960"/>
    </source>
</evidence>
<dbReference type="eggNOG" id="ENOG502ZCA9">
    <property type="taxonomic scope" value="Bacteria"/>
</dbReference>
<dbReference type="STRING" id="582515.KR51_00016540"/>
<keyword evidence="4" id="KW-1185">Reference proteome</keyword>
<dbReference type="RefSeq" id="WP_022606400.1">
    <property type="nucleotide sequence ID" value="NZ_ASSJ01000041.1"/>
</dbReference>
<dbReference type="Gene3D" id="3.40.1000.10">
    <property type="entry name" value="Mog1/PsbP, alpha/beta/alpha sandwich"/>
    <property type="match status" value="1"/>
</dbReference>
<dbReference type="AlphaFoldDB" id="U5DJD2"/>
<dbReference type="EMBL" id="ASSJ01000041">
    <property type="protein sequence ID" value="ERN41801.1"/>
    <property type="molecule type" value="Genomic_DNA"/>
</dbReference>
<evidence type="ECO:0000256" key="1">
    <source>
        <dbReference type="SAM" id="SignalP"/>
    </source>
</evidence>
<feature type="chain" id="PRO_5004659313" evidence="1">
    <location>
        <begin position="20"/>
        <end position="183"/>
    </location>
</feature>
<feature type="domain" description="PsbP C-terminal" evidence="2">
    <location>
        <begin position="25"/>
        <end position="182"/>
    </location>
</feature>
<dbReference type="InParanoid" id="U5DJD2"/>
<dbReference type="Pfam" id="PF01789">
    <property type="entry name" value="PsbP"/>
    <property type="match status" value="1"/>
</dbReference>
<dbReference type="OrthoDB" id="540197at2"/>
<name>U5DJD2_9CHRO</name>
<keyword evidence="1" id="KW-0732">Signal</keyword>
<organism evidence="3 4">
    <name type="scientific">Rubidibacter lacunae KORDI 51-2</name>
    <dbReference type="NCBI Taxonomy" id="582515"/>
    <lineage>
        <taxon>Bacteria</taxon>
        <taxon>Bacillati</taxon>
        <taxon>Cyanobacteriota</taxon>
        <taxon>Cyanophyceae</taxon>
        <taxon>Oscillatoriophycideae</taxon>
        <taxon>Chroococcales</taxon>
        <taxon>Aphanothecaceae</taxon>
        <taxon>Rubidibacter</taxon>
    </lineage>
</organism>
<dbReference type="GO" id="GO:0005509">
    <property type="term" value="F:calcium ion binding"/>
    <property type="evidence" value="ECO:0007669"/>
    <property type="project" value="InterPro"/>
</dbReference>
<dbReference type="SUPFAM" id="SSF55724">
    <property type="entry name" value="Mog1p/PsbP-like"/>
    <property type="match status" value="1"/>
</dbReference>
<proteinExistence type="predicted"/>
<dbReference type="PANTHER" id="PTHR31407">
    <property type="match status" value="1"/>
</dbReference>
<dbReference type="Proteomes" id="UP000016960">
    <property type="component" value="Unassembled WGS sequence"/>
</dbReference>
<reference evidence="3 4" key="1">
    <citation type="submission" date="2013-05" db="EMBL/GenBank/DDBJ databases">
        <title>Draft genome sequence of Rubidibacter lacunae KORDI 51-2.</title>
        <authorList>
            <person name="Choi D.H."/>
            <person name="Noh J.H."/>
            <person name="Kwon K.-K."/>
            <person name="Lee J.-H."/>
            <person name="Ryu J.-Y."/>
        </authorList>
    </citation>
    <scope>NUCLEOTIDE SEQUENCE [LARGE SCALE GENOMIC DNA]</scope>
    <source>
        <strain evidence="3 4">KORDI 51-2</strain>
    </source>
</reference>
<evidence type="ECO:0000313" key="3">
    <source>
        <dbReference type="EMBL" id="ERN41801.1"/>
    </source>
</evidence>
<gene>
    <name evidence="3" type="ORF">KR51_00016540</name>
</gene>
<dbReference type="PANTHER" id="PTHR31407:SF16">
    <property type="entry name" value="PSBP DOMAIN-CONTAINING PROTEIN 7, CHLOROPLASTIC"/>
    <property type="match status" value="1"/>
</dbReference>
<dbReference type="NCBIfam" id="NF040946">
    <property type="entry name" value="PSII_PsbP"/>
    <property type="match status" value="1"/>
</dbReference>
<accession>U5DJD2</accession>
<dbReference type="GO" id="GO:0015979">
    <property type="term" value="P:photosynthesis"/>
    <property type="evidence" value="ECO:0007669"/>
    <property type="project" value="InterPro"/>
</dbReference>